<evidence type="ECO:0000313" key="6">
    <source>
        <dbReference type="Proteomes" id="UP001224122"/>
    </source>
</evidence>
<evidence type="ECO:0000256" key="1">
    <source>
        <dbReference type="ARBA" id="ARBA00009405"/>
    </source>
</evidence>
<keyword evidence="2" id="KW-0479">Metal-binding</keyword>
<sequence>MKLARGRFDTSAGGLCGCPFPPGAAGNAATEDVVYMLERMGIHTGVNLNKLVNAIEIVRPYLSRQIKSGYYRRHFQTV</sequence>
<proteinExistence type="inferred from homology"/>
<comment type="similarity">
    <text evidence="1">Belongs to the HMG-CoA lyase family.</text>
</comment>
<evidence type="ECO:0000313" key="5">
    <source>
        <dbReference type="EMBL" id="MDQ0197410.1"/>
    </source>
</evidence>
<organism evidence="5 6">
    <name type="scientific">Neobacillus ginsengisoli</name>
    <dbReference type="NCBI Taxonomy" id="904295"/>
    <lineage>
        <taxon>Bacteria</taxon>
        <taxon>Bacillati</taxon>
        <taxon>Bacillota</taxon>
        <taxon>Bacilli</taxon>
        <taxon>Bacillales</taxon>
        <taxon>Bacillaceae</taxon>
        <taxon>Neobacillus</taxon>
    </lineage>
</organism>
<feature type="domain" description="Pyruvate carboxyltransferase" evidence="4">
    <location>
        <begin position="1"/>
        <end position="52"/>
    </location>
</feature>
<dbReference type="EMBL" id="JAUSTW010000001">
    <property type="protein sequence ID" value="MDQ0197410.1"/>
    <property type="molecule type" value="Genomic_DNA"/>
</dbReference>
<evidence type="ECO:0000259" key="4">
    <source>
        <dbReference type="PROSITE" id="PS50991"/>
    </source>
</evidence>
<dbReference type="PANTHER" id="PTHR42738:SF7">
    <property type="entry name" value="HYDROXYMETHYLGLUTARYL-COA LYASE"/>
    <property type="match status" value="1"/>
</dbReference>
<accession>A0ABT9XPD9</accession>
<dbReference type="InterPro" id="IPR013785">
    <property type="entry name" value="Aldolase_TIM"/>
</dbReference>
<protein>
    <submittedName>
        <fullName evidence="5">Isopropylmalate/homocitrate/citramalate synthase</fullName>
    </submittedName>
</protein>
<keyword evidence="6" id="KW-1185">Reference proteome</keyword>
<dbReference type="Gene3D" id="3.20.20.70">
    <property type="entry name" value="Aldolase class I"/>
    <property type="match status" value="1"/>
</dbReference>
<dbReference type="PANTHER" id="PTHR42738">
    <property type="entry name" value="HYDROXYMETHYLGLUTARYL-COA LYASE"/>
    <property type="match status" value="1"/>
</dbReference>
<reference evidence="5 6" key="1">
    <citation type="submission" date="2023-07" db="EMBL/GenBank/DDBJ databases">
        <title>Genomic Encyclopedia of Type Strains, Phase IV (KMG-IV): sequencing the most valuable type-strain genomes for metagenomic binning, comparative biology and taxonomic classification.</title>
        <authorList>
            <person name="Goeker M."/>
        </authorList>
    </citation>
    <scope>NUCLEOTIDE SEQUENCE [LARGE SCALE GENOMIC DNA]</scope>
    <source>
        <strain evidence="5 6">DSM 27594</strain>
    </source>
</reference>
<evidence type="ECO:0000256" key="2">
    <source>
        <dbReference type="ARBA" id="ARBA00022723"/>
    </source>
</evidence>
<name>A0ABT9XPD9_9BACI</name>
<dbReference type="InterPro" id="IPR043594">
    <property type="entry name" value="HMGL"/>
</dbReference>
<dbReference type="PROSITE" id="PS50991">
    <property type="entry name" value="PYR_CT"/>
    <property type="match status" value="1"/>
</dbReference>
<evidence type="ECO:0000256" key="3">
    <source>
        <dbReference type="ARBA" id="ARBA00023239"/>
    </source>
</evidence>
<gene>
    <name evidence="5" type="ORF">J2S10_000515</name>
</gene>
<dbReference type="InterPro" id="IPR000891">
    <property type="entry name" value="PYR_CT"/>
</dbReference>
<dbReference type="Proteomes" id="UP001224122">
    <property type="component" value="Unassembled WGS sequence"/>
</dbReference>
<dbReference type="SUPFAM" id="SSF51569">
    <property type="entry name" value="Aldolase"/>
    <property type="match status" value="1"/>
</dbReference>
<keyword evidence="3" id="KW-0456">Lyase</keyword>
<comment type="caution">
    <text evidence="5">The sequence shown here is derived from an EMBL/GenBank/DDBJ whole genome shotgun (WGS) entry which is preliminary data.</text>
</comment>